<dbReference type="Gene3D" id="1.10.10.10">
    <property type="entry name" value="Winged helix-like DNA-binding domain superfamily/Winged helix DNA-binding domain"/>
    <property type="match status" value="2"/>
</dbReference>
<comment type="similarity">
    <text evidence="5">Belongs to the ScpB family.</text>
</comment>
<name>A0A927WAJ0_9CLOT</name>
<dbReference type="InterPro" id="IPR005234">
    <property type="entry name" value="ScpB_csome_segregation"/>
</dbReference>
<keyword evidence="2 5" id="KW-0132">Cell division</keyword>
<organism evidence="6 7">
    <name type="scientific">Clostridium sulfidigenes</name>
    <dbReference type="NCBI Taxonomy" id="318464"/>
    <lineage>
        <taxon>Bacteria</taxon>
        <taxon>Bacillati</taxon>
        <taxon>Bacillota</taxon>
        <taxon>Clostridia</taxon>
        <taxon>Eubacteriales</taxon>
        <taxon>Clostridiaceae</taxon>
        <taxon>Clostridium</taxon>
    </lineage>
</organism>
<dbReference type="GO" id="GO:0006260">
    <property type="term" value="P:DNA replication"/>
    <property type="evidence" value="ECO:0007669"/>
    <property type="project" value="UniProtKB-UniRule"/>
</dbReference>
<dbReference type="SUPFAM" id="SSF46785">
    <property type="entry name" value="Winged helix' DNA-binding domain"/>
    <property type="match status" value="2"/>
</dbReference>
<evidence type="ECO:0000256" key="1">
    <source>
        <dbReference type="ARBA" id="ARBA00022490"/>
    </source>
</evidence>
<dbReference type="HAMAP" id="MF_01804">
    <property type="entry name" value="ScpB"/>
    <property type="match status" value="1"/>
</dbReference>
<dbReference type="Proteomes" id="UP000768462">
    <property type="component" value="Unassembled WGS sequence"/>
</dbReference>
<dbReference type="NCBIfam" id="TIGR00281">
    <property type="entry name" value="SMC-Scp complex subunit ScpB"/>
    <property type="match status" value="1"/>
</dbReference>
<comment type="subcellular location">
    <subcellularLocation>
        <location evidence="5">Cytoplasm</location>
    </subcellularLocation>
    <text evidence="5">Associated with two foci at the outer edges of the nucleoid region in young cells, and at four foci within both cell halves in older cells.</text>
</comment>
<sequence length="244" mass="28047">MNEHTNLNHEDVEGNDKILSRVNKEDGSIDIDPRNKIEEVLQESEHQLNYLIDESKYERYFSIIESLLYVTGDPLEVDTIASILECSVEFATELLKVLEKVYERDESRGVKLICINKAYQLGTKPINSDYLQMLLKTNIRQSLSRAALETLSIIAYKQPITRIEIEDIRGVKSDRAISTLVEKGLIKESGKKSVIGRPNLYATTDEFLKHFDFTSLGELPSLDNFIEDEELVELEEKDIEEKKF</sequence>
<dbReference type="InterPro" id="IPR036390">
    <property type="entry name" value="WH_DNA-bd_sf"/>
</dbReference>
<evidence type="ECO:0000313" key="7">
    <source>
        <dbReference type="Proteomes" id="UP000768462"/>
    </source>
</evidence>
<keyword evidence="4 5" id="KW-0131">Cell cycle</keyword>
<accession>A0A927WAJ0</accession>
<protein>
    <recommendedName>
        <fullName evidence="5">Segregation and condensation protein B</fullName>
    </recommendedName>
</protein>
<dbReference type="AlphaFoldDB" id="A0A927WAJ0"/>
<comment type="caution">
    <text evidence="6">The sequence shown here is derived from an EMBL/GenBank/DDBJ whole genome shotgun (WGS) entry which is preliminary data.</text>
</comment>
<dbReference type="GO" id="GO:0005737">
    <property type="term" value="C:cytoplasm"/>
    <property type="evidence" value="ECO:0007669"/>
    <property type="project" value="UniProtKB-SubCell"/>
</dbReference>
<gene>
    <name evidence="5 6" type="primary">scpB</name>
    <name evidence="6" type="ORF">E7215_15810</name>
</gene>
<comment type="function">
    <text evidence="5">Participates in chromosomal partition during cell division. May act via the formation of a condensin-like complex containing Smc and ScpA that pull DNA away from mid-cell into both cell halves.</text>
</comment>
<evidence type="ECO:0000256" key="5">
    <source>
        <dbReference type="HAMAP-Rule" id="MF_01804"/>
    </source>
</evidence>
<evidence type="ECO:0000256" key="2">
    <source>
        <dbReference type="ARBA" id="ARBA00022618"/>
    </source>
</evidence>
<evidence type="ECO:0000256" key="4">
    <source>
        <dbReference type="ARBA" id="ARBA00023306"/>
    </source>
</evidence>
<dbReference type="GO" id="GO:0051301">
    <property type="term" value="P:cell division"/>
    <property type="evidence" value="ECO:0007669"/>
    <property type="project" value="UniProtKB-KW"/>
</dbReference>
<keyword evidence="1 5" id="KW-0963">Cytoplasm</keyword>
<evidence type="ECO:0000256" key="3">
    <source>
        <dbReference type="ARBA" id="ARBA00022829"/>
    </source>
</evidence>
<dbReference type="GO" id="GO:0051304">
    <property type="term" value="P:chromosome separation"/>
    <property type="evidence" value="ECO:0007669"/>
    <property type="project" value="InterPro"/>
</dbReference>
<dbReference type="PANTHER" id="PTHR34298:SF2">
    <property type="entry name" value="SEGREGATION AND CONDENSATION PROTEIN B"/>
    <property type="match status" value="1"/>
</dbReference>
<dbReference type="InterPro" id="IPR036388">
    <property type="entry name" value="WH-like_DNA-bd_sf"/>
</dbReference>
<evidence type="ECO:0000313" key="6">
    <source>
        <dbReference type="EMBL" id="MBE6061610.1"/>
    </source>
</evidence>
<dbReference type="PANTHER" id="PTHR34298">
    <property type="entry name" value="SEGREGATION AND CONDENSATION PROTEIN B"/>
    <property type="match status" value="1"/>
</dbReference>
<proteinExistence type="inferred from homology"/>
<comment type="subunit">
    <text evidence="5">Homodimer. Homodimerization may be required to stabilize the binding of ScpA to the Smc head domains. Component of a cohesin-like complex composed of ScpA, ScpB and the Smc homodimer, in which ScpA and ScpB bind to the head domain of Smc. The presence of the three proteins is required for the association of the complex with DNA.</text>
</comment>
<dbReference type="Pfam" id="PF04079">
    <property type="entry name" value="SMC_ScpB"/>
    <property type="match status" value="1"/>
</dbReference>
<keyword evidence="3 5" id="KW-0159">Chromosome partition</keyword>
<dbReference type="EMBL" id="SVCM01000185">
    <property type="protein sequence ID" value="MBE6061610.1"/>
    <property type="molecule type" value="Genomic_DNA"/>
</dbReference>
<reference evidence="6" key="1">
    <citation type="submission" date="2019-04" db="EMBL/GenBank/DDBJ databases">
        <title>Evolution of Biomass-Degrading Anaerobic Consortia Revealed by Metagenomics.</title>
        <authorList>
            <person name="Peng X."/>
        </authorList>
    </citation>
    <scope>NUCLEOTIDE SEQUENCE</scope>
    <source>
        <strain evidence="6">SIG254</strain>
    </source>
</reference>